<dbReference type="PANTHER" id="PTHR21528">
    <property type="entry name" value="DEHYDRODOLICHYL DIPHOSPHATE SYNTHASE COMPLEX SUBUNIT NUS1"/>
    <property type="match status" value="1"/>
</dbReference>
<organism evidence="14 15">
    <name type="scientific">Bondarzewia mesenterica</name>
    <dbReference type="NCBI Taxonomy" id="1095465"/>
    <lineage>
        <taxon>Eukaryota</taxon>
        <taxon>Fungi</taxon>
        <taxon>Dikarya</taxon>
        <taxon>Basidiomycota</taxon>
        <taxon>Agaricomycotina</taxon>
        <taxon>Agaricomycetes</taxon>
        <taxon>Russulales</taxon>
        <taxon>Bondarzewiaceae</taxon>
        <taxon>Bondarzewia</taxon>
    </lineage>
</organism>
<sequence>MSWLASCVLRLIHVFYSLVIALSSIRSRSQRLPLPLAAARTKFPTHLALVLTHVDETEHESHEDLEEALIECVRRAATWCQACGISRLTVYDRQGVLGECSELMEKYLSPPAMKSKEKGTANGIAYPLTPPLSDDSDSSIISPLDDSLQEGLRVVTIHPTGRTHEKRRLSRTKSGTKRRRSPCEGKSPQLKAFTLHIVSRDSGKPAIASVANSLLRSTSRTRVGKPDPVRSESFKLTIDDLQYKLEGEHGFAPPDLMIVHHVTPPKLRRIPLELYGFPPWQIRLTEIHHNKYDGRRHWLRPPCVILDEVDFRQALDEFSGSEMRLGK</sequence>
<evidence type="ECO:0000256" key="12">
    <source>
        <dbReference type="ARBA" id="ARBA00047353"/>
    </source>
</evidence>
<evidence type="ECO:0000256" key="7">
    <source>
        <dbReference type="ARBA" id="ARBA00022692"/>
    </source>
</evidence>
<evidence type="ECO:0000256" key="1">
    <source>
        <dbReference type="ARBA" id="ARBA00001946"/>
    </source>
</evidence>
<keyword evidence="8" id="KW-0256">Endoplasmic reticulum</keyword>
<feature type="region of interest" description="Disordered" evidence="13">
    <location>
        <begin position="161"/>
        <end position="186"/>
    </location>
</feature>
<evidence type="ECO:0000256" key="13">
    <source>
        <dbReference type="SAM" id="MobiDB-lite"/>
    </source>
</evidence>
<dbReference type="SUPFAM" id="SSF64005">
    <property type="entry name" value="Undecaprenyl diphosphate synthase"/>
    <property type="match status" value="1"/>
</dbReference>
<comment type="pathway">
    <text evidence="3">Protein modification; protein glycosylation.</text>
</comment>
<keyword evidence="9" id="KW-0460">Magnesium</keyword>
<protein>
    <recommendedName>
        <fullName evidence="5">ditrans,polycis-polyprenyl diphosphate synthase [(2E,6E)-farnesyldiphosphate specific]</fullName>
        <ecNumber evidence="5">2.5.1.87</ecNumber>
    </recommendedName>
</protein>
<comment type="cofactor">
    <cofactor evidence="1">
        <name>Mg(2+)</name>
        <dbReference type="ChEBI" id="CHEBI:18420"/>
    </cofactor>
</comment>
<evidence type="ECO:0000256" key="6">
    <source>
        <dbReference type="ARBA" id="ARBA00022679"/>
    </source>
</evidence>
<dbReference type="UniPathway" id="UPA00378"/>
<dbReference type="OrthoDB" id="3057168at2759"/>
<keyword evidence="10" id="KW-1133">Transmembrane helix</keyword>
<evidence type="ECO:0000256" key="10">
    <source>
        <dbReference type="ARBA" id="ARBA00022989"/>
    </source>
</evidence>
<comment type="similarity">
    <text evidence="4">Belongs to the UPP synthase family.</text>
</comment>
<evidence type="ECO:0000256" key="4">
    <source>
        <dbReference type="ARBA" id="ARBA00005432"/>
    </source>
</evidence>
<dbReference type="InterPro" id="IPR036424">
    <property type="entry name" value="UPP_synth-like_sf"/>
</dbReference>
<keyword evidence="11" id="KW-0472">Membrane</keyword>
<dbReference type="Gene3D" id="3.40.1180.10">
    <property type="entry name" value="Decaprenyl diphosphate synthase-like"/>
    <property type="match status" value="1"/>
</dbReference>
<dbReference type="AlphaFoldDB" id="A0A4S4LYC9"/>
<keyword evidence="15" id="KW-1185">Reference proteome</keyword>
<evidence type="ECO:0000256" key="3">
    <source>
        <dbReference type="ARBA" id="ARBA00004922"/>
    </source>
</evidence>
<dbReference type="InterPro" id="IPR038887">
    <property type="entry name" value="Nus1/NgBR"/>
</dbReference>
<accession>A0A4S4LYC9</accession>
<dbReference type="GO" id="GO:1904423">
    <property type="term" value="C:dehydrodolichyl diphosphate synthase complex"/>
    <property type="evidence" value="ECO:0007669"/>
    <property type="project" value="InterPro"/>
</dbReference>
<evidence type="ECO:0000256" key="11">
    <source>
        <dbReference type="ARBA" id="ARBA00023136"/>
    </source>
</evidence>
<comment type="catalytic activity">
    <reaction evidence="12">
        <text>n isopentenyl diphosphate + (2E,6E)-farnesyl diphosphate = a di-trans,poly-cis-polyprenyl diphosphate + n diphosphate</text>
        <dbReference type="Rhea" id="RHEA:53008"/>
        <dbReference type="Rhea" id="RHEA-COMP:19494"/>
        <dbReference type="ChEBI" id="CHEBI:33019"/>
        <dbReference type="ChEBI" id="CHEBI:128769"/>
        <dbReference type="ChEBI" id="CHEBI:136960"/>
        <dbReference type="ChEBI" id="CHEBI:175763"/>
        <dbReference type="EC" id="2.5.1.87"/>
    </reaction>
</comment>
<evidence type="ECO:0000256" key="5">
    <source>
        <dbReference type="ARBA" id="ARBA00012596"/>
    </source>
</evidence>
<dbReference type="Proteomes" id="UP000310158">
    <property type="component" value="Unassembled WGS sequence"/>
</dbReference>
<evidence type="ECO:0000256" key="8">
    <source>
        <dbReference type="ARBA" id="ARBA00022824"/>
    </source>
</evidence>
<evidence type="ECO:0000256" key="2">
    <source>
        <dbReference type="ARBA" id="ARBA00004586"/>
    </source>
</evidence>
<evidence type="ECO:0000256" key="9">
    <source>
        <dbReference type="ARBA" id="ARBA00022842"/>
    </source>
</evidence>
<dbReference type="EC" id="2.5.1.87" evidence="5"/>
<proteinExistence type="inferred from homology"/>
<keyword evidence="7" id="KW-0812">Transmembrane</keyword>
<dbReference type="PANTHER" id="PTHR21528:SF0">
    <property type="entry name" value="DEHYDRODOLICHYL DIPHOSPHATE SYNTHASE COMPLEX SUBUNIT NUS1"/>
    <property type="match status" value="1"/>
</dbReference>
<reference evidence="14 15" key="1">
    <citation type="submission" date="2019-02" db="EMBL/GenBank/DDBJ databases">
        <title>Genome sequencing of the rare red list fungi Bondarzewia mesenterica.</title>
        <authorList>
            <person name="Buettner E."/>
            <person name="Kellner H."/>
        </authorList>
    </citation>
    <scope>NUCLEOTIDE SEQUENCE [LARGE SCALE GENOMIC DNA]</scope>
    <source>
        <strain evidence="14 15">DSM 108281</strain>
    </source>
</reference>
<dbReference type="GO" id="GO:0005789">
    <property type="term" value="C:endoplasmic reticulum membrane"/>
    <property type="evidence" value="ECO:0007669"/>
    <property type="project" value="UniProtKB-SubCell"/>
</dbReference>
<name>A0A4S4LYC9_9AGAM</name>
<evidence type="ECO:0000313" key="15">
    <source>
        <dbReference type="Proteomes" id="UP000310158"/>
    </source>
</evidence>
<comment type="subcellular location">
    <subcellularLocation>
        <location evidence="2">Endoplasmic reticulum membrane</location>
    </subcellularLocation>
</comment>
<comment type="caution">
    <text evidence="14">The sequence shown here is derived from an EMBL/GenBank/DDBJ whole genome shotgun (WGS) entry which is preliminary data.</text>
</comment>
<dbReference type="EMBL" id="SGPL01000141">
    <property type="protein sequence ID" value="THH16811.1"/>
    <property type="molecule type" value="Genomic_DNA"/>
</dbReference>
<evidence type="ECO:0000313" key="14">
    <source>
        <dbReference type="EMBL" id="THH16811.1"/>
    </source>
</evidence>
<keyword evidence="6" id="KW-0808">Transferase</keyword>
<feature type="compositionally biased region" description="Basic residues" evidence="13">
    <location>
        <begin position="164"/>
        <end position="180"/>
    </location>
</feature>
<gene>
    <name evidence="14" type="ORF">EW146_g3880</name>
</gene>
<dbReference type="GO" id="GO:0045547">
    <property type="term" value="F:ditrans,polycis-polyprenyl diphosphate synthase [(2E,6E)-farnesyl diphosphate specific] activity"/>
    <property type="evidence" value="ECO:0007669"/>
    <property type="project" value="UniProtKB-EC"/>
</dbReference>